<accession>A0A3L6TD01</accession>
<sequence>MYLQSKPNFSKDAGIFNRLLTFFRVPTGERRAKLLWRANLTGLFLVSWAIGDWQARTYLLEQEEEETTDNAA</sequence>
<organism evidence="1 2">
    <name type="scientific">Panicum miliaceum</name>
    <name type="common">Proso millet</name>
    <name type="synonym">Broomcorn millet</name>
    <dbReference type="NCBI Taxonomy" id="4540"/>
    <lineage>
        <taxon>Eukaryota</taxon>
        <taxon>Viridiplantae</taxon>
        <taxon>Streptophyta</taxon>
        <taxon>Embryophyta</taxon>
        <taxon>Tracheophyta</taxon>
        <taxon>Spermatophyta</taxon>
        <taxon>Magnoliopsida</taxon>
        <taxon>Liliopsida</taxon>
        <taxon>Poales</taxon>
        <taxon>Poaceae</taxon>
        <taxon>PACMAD clade</taxon>
        <taxon>Panicoideae</taxon>
        <taxon>Panicodae</taxon>
        <taxon>Paniceae</taxon>
        <taxon>Panicinae</taxon>
        <taxon>Panicum</taxon>
        <taxon>Panicum sect. Panicum</taxon>
    </lineage>
</organism>
<dbReference type="EMBL" id="PQIB02000002">
    <property type="protein sequence ID" value="RLN36195.1"/>
    <property type="molecule type" value="Genomic_DNA"/>
</dbReference>
<evidence type="ECO:0000313" key="1">
    <source>
        <dbReference type="EMBL" id="RLN36195.1"/>
    </source>
</evidence>
<protein>
    <submittedName>
        <fullName evidence="1">Uncharacterized protein</fullName>
    </submittedName>
</protein>
<dbReference type="OrthoDB" id="10394790at2759"/>
<reference evidence="2" key="1">
    <citation type="journal article" date="2019" name="Nat. Commun.">
        <title>The genome of broomcorn millet.</title>
        <authorList>
            <person name="Zou C."/>
            <person name="Miki D."/>
            <person name="Li D."/>
            <person name="Tang Q."/>
            <person name="Xiao L."/>
            <person name="Rajput S."/>
            <person name="Deng P."/>
            <person name="Jia W."/>
            <person name="Huang R."/>
            <person name="Zhang M."/>
            <person name="Sun Y."/>
            <person name="Hu J."/>
            <person name="Fu X."/>
            <person name="Schnable P.S."/>
            <person name="Li F."/>
            <person name="Zhang H."/>
            <person name="Feng B."/>
            <person name="Zhu X."/>
            <person name="Liu R."/>
            <person name="Schnable J.C."/>
            <person name="Zhu J.-K."/>
            <person name="Zhang H."/>
        </authorList>
    </citation>
    <scope>NUCLEOTIDE SEQUENCE [LARGE SCALE GENOMIC DNA]</scope>
</reference>
<proteinExistence type="predicted"/>
<dbReference type="AlphaFoldDB" id="A0A3L6TD01"/>
<evidence type="ECO:0000313" key="2">
    <source>
        <dbReference type="Proteomes" id="UP000275267"/>
    </source>
</evidence>
<comment type="caution">
    <text evidence="1">The sequence shown here is derived from an EMBL/GenBank/DDBJ whole genome shotgun (WGS) entry which is preliminary data.</text>
</comment>
<name>A0A3L6TD01_PANMI</name>
<gene>
    <name evidence="1" type="ORF">C2845_PM03G17990</name>
</gene>
<keyword evidence="2" id="KW-1185">Reference proteome</keyword>
<dbReference type="Proteomes" id="UP000275267">
    <property type="component" value="Unassembled WGS sequence"/>
</dbReference>